<feature type="transmembrane region" description="Helical" evidence="1">
    <location>
        <begin position="16"/>
        <end position="38"/>
    </location>
</feature>
<proteinExistence type="predicted"/>
<dbReference type="EMBL" id="UOFH01000345">
    <property type="protein sequence ID" value="VAW66476.1"/>
    <property type="molecule type" value="Genomic_DNA"/>
</dbReference>
<name>A0A3B0YDS1_9ZZZZ</name>
<organism evidence="2">
    <name type="scientific">hydrothermal vent metagenome</name>
    <dbReference type="NCBI Taxonomy" id="652676"/>
    <lineage>
        <taxon>unclassified sequences</taxon>
        <taxon>metagenomes</taxon>
        <taxon>ecological metagenomes</taxon>
    </lineage>
</organism>
<gene>
    <name evidence="2" type="ORF">MNBD_GAMMA08-1803</name>
</gene>
<dbReference type="AlphaFoldDB" id="A0A3B0YDS1"/>
<protein>
    <submittedName>
        <fullName evidence="2">Uncharacterized protein</fullName>
    </submittedName>
</protein>
<feature type="transmembrane region" description="Helical" evidence="1">
    <location>
        <begin position="50"/>
        <end position="74"/>
    </location>
</feature>
<evidence type="ECO:0000256" key="1">
    <source>
        <dbReference type="SAM" id="Phobius"/>
    </source>
</evidence>
<keyword evidence="1" id="KW-0812">Transmembrane</keyword>
<accession>A0A3B0YDS1</accession>
<keyword evidence="1" id="KW-0472">Membrane</keyword>
<sequence>MKNTPDLKSIIKNDTGAFMCVYVPILFALVAVGSFIYFESGRDNYTVLEIIYYSPIIFTSLSVCLWPFILWWWYSINKTFKKGVELKANNTYKVIKRAFDLGVIYTFEYEGEKFEHVASFIPNSATKSIAEMQSLNIIFNPENNLSFIKDAYLEKAKNQA</sequence>
<reference evidence="2" key="1">
    <citation type="submission" date="2018-06" db="EMBL/GenBank/DDBJ databases">
        <authorList>
            <person name="Zhirakovskaya E."/>
        </authorList>
    </citation>
    <scope>NUCLEOTIDE SEQUENCE</scope>
</reference>
<keyword evidence="1" id="KW-1133">Transmembrane helix</keyword>
<evidence type="ECO:0000313" key="2">
    <source>
        <dbReference type="EMBL" id="VAW66476.1"/>
    </source>
</evidence>